<dbReference type="RefSeq" id="XP_002292088.1">
    <property type="nucleotide sequence ID" value="XM_002292052.1"/>
</dbReference>
<dbReference type="PaxDb" id="35128-Thaps23818"/>
<feature type="transmembrane region" description="Helical" evidence="8">
    <location>
        <begin position="20"/>
        <end position="42"/>
    </location>
</feature>
<dbReference type="Pfam" id="PF20398">
    <property type="entry name" value="DUF6691"/>
    <property type="match status" value="1"/>
</dbReference>
<evidence type="ECO:0000256" key="2">
    <source>
        <dbReference type="ARBA" id="ARBA00022448"/>
    </source>
</evidence>
<dbReference type="PANTHER" id="PTHR30574">
    <property type="entry name" value="INNER MEMBRANE PROTEIN YEDE"/>
    <property type="match status" value="1"/>
</dbReference>
<dbReference type="AlphaFoldDB" id="B8C796"/>
<dbReference type="Pfam" id="PF04143">
    <property type="entry name" value="Sulf_transp"/>
    <property type="match status" value="1"/>
</dbReference>
<dbReference type="GO" id="GO:0005886">
    <property type="term" value="C:plasma membrane"/>
    <property type="evidence" value="ECO:0000318"/>
    <property type="project" value="GO_Central"/>
</dbReference>
<evidence type="ECO:0000256" key="7">
    <source>
        <dbReference type="ARBA" id="ARBA00023136"/>
    </source>
</evidence>
<dbReference type="GeneID" id="7449847"/>
<keyword evidence="6 8" id="KW-1133">Transmembrane helix</keyword>
<evidence type="ECO:0000256" key="5">
    <source>
        <dbReference type="ARBA" id="ARBA00022692"/>
    </source>
</evidence>
<sequence length="378" mass="40115">MSVFTPTTGLLGGSLIGLSAATLLLFNGDILGASGLASSLVVSPRKTFTDPSQTWKLSFMAAFWLTSRLYIAYVDKDALKDPSMNSNSEIPIVSSLGFIAGGFLVGFGTRLGNGCTTGHGICGMARLSIRSFAAVGAFMATGIFMASGCSPTCPFYPYLRTTYDSVTERLPTESTLAVGTALASVMVGAALKGLLRKAPDDASAEEKEELENDKRKIIPSIVSAAFFSLGLVISNMTISSKIYGFLNMKGIKEGTWDPTLVCVMGGGFLVSFISYQWVAGFNLFKNSKAIECPLGQEKECGKFNVMTNKTIDNNLVIGEALFGLGWGAAGLCPGPAMFLACAGYPSVLMKWWPSFFVGALLAEKVKAIQNKATNKKNN</sequence>
<dbReference type="eggNOG" id="ENOG502S27S">
    <property type="taxonomic scope" value="Eukaryota"/>
</dbReference>
<evidence type="ECO:0000256" key="4">
    <source>
        <dbReference type="ARBA" id="ARBA00022519"/>
    </source>
</evidence>
<dbReference type="InParanoid" id="B8C796"/>
<evidence type="ECO:0000256" key="3">
    <source>
        <dbReference type="ARBA" id="ARBA00022475"/>
    </source>
</evidence>
<dbReference type="Proteomes" id="UP000001449">
    <property type="component" value="Chromosome 8"/>
</dbReference>
<organism evidence="9 10">
    <name type="scientific">Thalassiosira pseudonana</name>
    <name type="common">Marine diatom</name>
    <name type="synonym">Cyclotella nana</name>
    <dbReference type="NCBI Taxonomy" id="35128"/>
    <lineage>
        <taxon>Eukaryota</taxon>
        <taxon>Sar</taxon>
        <taxon>Stramenopiles</taxon>
        <taxon>Ochrophyta</taxon>
        <taxon>Bacillariophyta</taxon>
        <taxon>Coscinodiscophyceae</taxon>
        <taxon>Thalassiosirophycidae</taxon>
        <taxon>Thalassiosirales</taxon>
        <taxon>Thalassiosiraceae</taxon>
        <taxon>Thalassiosira</taxon>
    </lineage>
</organism>
<dbReference type="OMA" id="VASFMTF"/>
<comment type="subcellular location">
    <subcellularLocation>
        <location evidence="1">Cell inner membrane</location>
        <topology evidence="1">Multi-pass membrane protein</topology>
    </subcellularLocation>
</comment>
<feature type="transmembrane region" description="Helical" evidence="8">
    <location>
        <begin position="132"/>
        <end position="157"/>
    </location>
</feature>
<feature type="transmembrane region" description="Helical" evidence="8">
    <location>
        <begin position="177"/>
        <end position="195"/>
    </location>
</feature>
<proteinExistence type="predicted"/>
<dbReference type="HOGENOM" id="CLU_037802_1_0_1"/>
<keyword evidence="3" id="KW-1003">Cell membrane</keyword>
<reference evidence="9 10" key="2">
    <citation type="journal article" date="2008" name="Nature">
        <title>The Phaeodactylum genome reveals the evolutionary history of diatom genomes.</title>
        <authorList>
            <person name="Bowler C."/>
            <person name="Allen A.E."/>
            <person name="Badger J.H."/>
            <person name="Grimwood J."/>
            <person name="Jabbari K."/>
            <person name="Kuo A."/>
            <person name="Maheswari U."/>
            <person name="Martens C."/>
            <person name="Maumus F."/>
            <person name="Otillar R.P."/>
            <person name="Rayko E."/>
            <person name="Salamov A."/>
            <person name="Vandepoele K."/>
            <person name="Beszteri B."/>
            <person name="Gruber A."/>
            <person name="Heijde M."/>
            <person name="Katinka M."/>
            <person name="Mock T."/>
            <person name="Valentin K."/>
            <person name="Verret F."/>
            <person name="Berges J.A."/>
            <person name="Brownlee C."/>
            <person name="Cadoret J.P."/>
            <person name="Chiovitti A."/>
            <person name="Choi C.J."/>
            <person name="Coesel S."/>
            <person name="De Martino A."/>
            <person name="Detter J.C."/>
            <person name="Durkin C."/>
            <person name="Falciatore A."/>
            <person name="Fournet J."/>
            <person name="Haruta M."/>
            <person name="Huysman M.J."/>
            <person name="Jenkins B.D."/>
            <person name="Jiroutova K."/>
            <person name="Jorgensen R.E."/>
            <person name="Joubert Y."/>
            <person name="Kaplan A."/>
            <person name="Kroger N."/>
            <person name="Kroth P.G."/>
            <person name="La Roche J."/>
            <person name="Lindquist E."/>
            <person name="Lommer M."/>
            <person name="Martin-Jezequel V."/>
            <person name="Lopez P.J."/>
            <person name="Lucas S."/>
            <person name="Mangogna M."/>
            <person name="McGinnis K."/>
            <person name="Medlin L.K."/>
            <person name="Montsant A."/>
            <person name="Oudot-Le Secq M.P."/>
            <person name="Napoli C."/>
            <person name="Obornik M."/>
            <person name="Parker M.S."/>
            <person name="Petit J.L."/>
            <person name="Porcel B.M."/>
            <person name="Poulsen N."/>
            <person name="Robison M."/>
            <person name="Rychlewski L."/>
            <person name="Rynearson T.A."/>
            <person name="Schmutz J."/>
            <person name="Shapiro H."/>
            <person name="Siaut M."/>
            <person name="Stanley M."/>
            <person name="Sussman M.R."/>
            <person name="Taylor A.R."/>
            <person name="Vardi A."/>
            <person name="von Dassow P."/>
            <person name="Vyverman W."/>
            <person name="Willis A."/>
            <person name="Wyrwicz L.S."/>
            <person name="Rokhsar D.S."/>
            <person name="Weissenbach J."/>
            <person name="Armbrust E.V."/>
            <person name="Green B.R."/>
            <person name="Van de Peer Y."/>
            <person name="Grigoriev I.V."/>
        </authorList>
    </citation>
    <scope>NUCLEOTIDE SEQUENCE [LARGE SCALE GENOMIC DNA]</scope>
    <source>
        <strain evidence="9 10">CCMP1335</strain>
    </source>
</reference>
<dbReference type="InterPro" id="IPR007272">
    <property type="entry name" value="Sulf_transp_TsuA/YedE"/>
</dbReference>
<dbReference type="InterPro" id="IPR046513">
    <property type="entry name" value="DUF6691"/>
</dbReference>
<feature type="transmembrane region" description="Helical" evidence="8">
    <location>
        <begin position="92"/>
        <end position="111"/>
    </location>
</feature>
<evidence type="ECO:0000256" key="6">
    <source>
        <dbReference type="ARBA" id="ARBA00022989"/>
    </source>
</evidence>
<dbReference type="EMBL" id="CM000644">
    <property type="protein sequence ID" value="EED90939.1"/>
    <property type="molecule type" value="Genomic_DNA"/>
</dbReference>
<feature type="transmembrane region" description="Helical" evidence="8">
    <location>
        <begin position="216"/>
        <end position="238"/>
    </location>
</feature>
<keyword evidence="10" id="KW-1185">Reference proteome</keyword>
<evidence type="ECO:0000313" key="10">
    <source>
        <dbReference type="Proteomes" id="UP000001449"/>
    </source>
</evidence>
<name>B8C796_THAPS</name>
<feature type="transmembrane region" description="Helical" evidence="8">
    <location>
        <begin position="258"/>
        <end position="278"/>
    </location>
</feature>
<evidence type="ECO:0000256" key="8">
    <source>
        <dbReference type="SAM" id="Phobius"/>
    </source>
</evidence>
<keyword evidence="4" id="KW-0997">Cell inner membrane</keyword>
<feature type="transmembrane region" description="Helical" evidence="8">
    <location>
        <begin position="54"/>
        <end position="72"/>
    </location>
</feature>
<keyword evidence="5 8" id="KW-0812">Transmembrane</keyword>
<evidence type="ECO:0000256" key="1">
    <source>
        <dbReference type="ARBA" id="ARBA00004429"/>
    </source>
</evidence>
<reference evidence="9 10" key="1">
    <citation type="journal article" date="2004" name="Science">
        <title>The genome of the diatom Thalassiosira pseudonana: ecology, evolution, and metabolism.</title>
        <authorList>
            <person name="Armbrust E.V."/>
            <person name="Berges J.A."/>
            <person name="Bowler C."/>
            <person name="Green B.R."/>
            <person name="Martinez D."/>
            <person name="Putnam N.H."/>
            <person name="Zhou S."/>
            <person name="Allen A.E."/>
            <person name="Apt K.E."/>
            <person name="Bechner M."/>
            <person name="Brzezinski M.A."/>
            <person name="Chaal B.K."/>
            <person name="Chiovitti A."/>
            <person name="Davis A.K."/>
            <person name="Demarest M.S."/>
            <person name="Detter J.C."/>
            <person name="Glavina T."/>
            <person name="Goodstein D."/>
            <person name="Hadi M.Z."/>
            <person name="Hellsten U."/>
            <person name="Hildebrand M."/>
            <person name="Jenkins B.D."/>
            <person name="Jurka J."/>
            <person name="Kapitonov V.V."/>
            <person name="Kroger N."/>
            <person name="Lau W.W."/>
            <person name="Lane T.W."/>
            <person name="Larimer F.W."/>
            <person name="Lippmeier J.C."/>
            <person name="Lucas S."/>
            <person name="Medina M."/>
            <person name="Montsant A."/>
            <person name="Obornik M."/>
            <person name="Parker M.S."/>
            <person name="Palenik B."/>
            <person name="Pazour G.J."/>
            <person name="Richardson P.M."/>
            <person name="Rynearson T.A."/>
            <person name="Saito M.A."/>
            <person name="Schwartz D.C."/>
            <person name="Thamatrakoln K."/>
            <person name="Valentin K."/>
            <person name="Vardi A."/>
            <person name="Wilkerson F.P."/>
            <person name="Rokhsar D.S."/>
        </authorList>
    </citation>
    <scope>NUCLEOTIDE SEQUENCE [LARGE SCALE GENOMIC DNA]</scope>
    <source>
        <strain evidence="9 10">CCMP1335</strain>
    </source>
</reference>
<gene>
    <name evidence="9" type="ORF">THAPSDRAFT_23818</name>
</gene>
<evidence type="ECO:0000313" key="9">
    <source>
        <dbReference type="EMBL" id="EED90939.1"/>
    </source>
</evidence>
<dbReference type="PANTHER" id="PTHR30574:SF1">
    <property type="entry name" value="SULPHUR TRANSPORT DOMAIN-CONTAINING PROTEIN"/>
    <property type="match status" value="1"/>
</dbReference>
<keyword evidence="2" id="KW-0813">Transport</keyword>
<accession>B8C796</accession>
<dbReference type="KEGG" id="tps:THAPSDRAFT_23818"/>
<protein>
    <submittedName>
        <fullName evidence="9">Uncharacterized protein</fullName>
    </submittedName>
</protein>
<keyword evidence="7 8" id="KW-0472">Membrane</keyword>